<evidence type="ECO:0000256" key="1">
    <source>
        <dbReference type="SAM" id="MobiDB-lite"/>
    </source>
</evidence>
<reference evidence="5" key="1">
    <citation type="submission" date="2016-06" db="UniProtKB">
        <authorList>
            <consortium name="WormBaseParasite"/>
        </authorList>
    </citation>
    <scope>IDENTIFICATION</scope>
</reference>
<feature type="compositionally biased region" description="Polar residues" evidence="1">
    <location>
        <begin position="515"/>
        <end position="545"/>
    </location>
</feature>
<proteinExistence type="predicted"/>
<evidence type="ECO:0000313" key="4">
    <source>
        <dbReference type="Proteomes" id="UP000279833"/>
    </source>
</evidence>
<dbReference type="WBParaSite" id="SCUD_0000046301-mRNA-1">
    <property type="protein sequence ID" value="SCUD_0000046301-mRNA-1"/>
    <property type="gene ID" value="SCUD_0000046301"/>
</dbReference>
<evidence type="ECO:0000313" key="3">
    <source>
        <dbReference type="EMBL" id="VDO61698.1"/>
    </source>
</evidence>
<sequence length="629" mass="70158">MVPPTKRKVFNGQKLKPIIKLLRSRELGTSQYIGTGQIPESSSKFPFVWQRRSLDPGHRNKIFACQWITNNHVVYGTKCNNLVLYDCTSNESFDIPLIKSDTPYANQINPCACGIHSIQLNTSKTFVATGGDNVNHIGVYRLSEFSPHCLLCDCHNDWVFDLRWLDDTCLASCSRDSSLALWRIPSSEQYPNNDNRIYRSAGAAPDSSVFHIRRPIAYAMSSTPDDRFRALEYLPTQTSLAVVSMSRRLYLYDAVRMGLDKRTRPIYTLVLRDAYQEAVALRRWPSEPNCIALATHHCVLLFDIRCSTVKVGAAARCILPPLDVSGVRSLNFAESVLSYGTSSGQVHFYDLRSDHHLPIQLDVGPGWLKPQTCDEFEIPSVVSSSVAHISRPVSQPQAIVQSSSNWNAPSPPPSPAHPALLTRSLNTVRSSQLRAEVVNNIRVRLDRIQHRLSSLRSRRGMAVAGALNTHPFVEASVSDRSSYANIRSDTYQQNTTTEDGNDSSLSESYFPVDDLQSTTNNETATVDSLDGNNQSSSEANEVDTPSTHVVMPFGLPRLQIRDPHLGPIFLGMNYFGNIHSDFVSFPTFFNQRRMLAVYTHEYDPSGTRLFTAGGPIASTFHGNVAALWE</sequence>
<dbReference type="InterPro" id="IPR056151">
    <property type="entry name" value="Beta-prop_DCAF12"/>
</dbReference>
<gene>
    <name evidence="3" type="ORF">SCUD_LOCUS464</name>
</gene>
<protein>
    <submittedName>
        <fullName evidence="5">DDB1-and CUL4-associated factor 12</fullName>
    </submittedName>
</protein>
<dbReference type="InterPro" id="IPR036322">
    <property type="entry name" value="WD40_repeat_dom_sf"/>
</dbReference>
<evidence type="ECO:0000313" key="5">
    <source>
        <dbReference type="WBParaSite" id="SCUD_0000046301-mRNA-1"/>
    </source>
</evidence>
<evidence type="ECO:0000259" key="2">
    <source>
        <dbReference type="Pfam" id="PF23760"/>
    </source>
</evidence>
<organism evidence="5">
    <name type="scientific">Schistosoma curassoni</name>
    <dbReference type="NCBI Taxonomy" id="6186"/>
    <lineage>
        <taxon>Eukaryota</taxon>
        <taxon>Metazoa</taxon>
        <taxon>Spiralia</taxon>
        <taxon>Lophotrochozoa</taxon>
        <taxon>Platyhelminthes</taxon>
        <taxon>Trematoda</taxon>
        <taxon>Digenea</taxon>
        <taxon>Strigeidida</taxon>
        <taxon>Schistosomatoidea</taxon>
        <taxon>Schistosomatidae</taxon>
        <taxon>Schistosoma</taxon>
    </lineage>
</organism>
<feature type="compositionally biased region" description="Polar residues" evidence="1">
    <location>
        <begin position="486"/>
        <end position="507"/>
    </location>
</feature>
<dbReference type="OrthoDB" id="9610195at2759"/>
<reference evidence="3 4" key="2">
    <citation type="submission" date="2018-11" db="EMBL/GenBank/DDBJ databases">
        <authorList>
            <consortium name="Pathogen Informatics"/>
        </authorList>
    </citation>
    <scope>NUCLEOTIDE SEQUENCE [LARGE SCALE GENOMIC DNA]</scope>
    <source>
        <strain evidence="3">Dakar</strain>
        <strain evidence="4">Dakar, Senegal</strain>
    </source>
</reference>
<dbReference type="EMBL" id="UZAK01000307">
    <property type="protein sequence ID" value="VDO61698.1"/>
    <property type="molecule type" value="Genomic_DNA"/>
</dbReference>
<dbReference type="SMART" id="SM00320">
    <property type="entry name" value="WD40"/>
    <property type="match status" value="3"/>
</dbReference>
<dbReference type="AlphaFoldDB" id="A0A183JCQ6"/>
<dbReference type="STRING" id="6186.A0A183JCQ6"/>
<dbReference type="InterPro" id="IPR001680">
    <property type="entry name" value="WD40_rpt"/>
</dbReference>
<feature type="region of interest" description="Disordered" evidence="1">
    <location>
        <begin position="486"/>
        <end position="545"/>
    </location>
</feature>
<dbReference type="Gene3D" id="2.130.10.10">
    <property type="entry name" value="YVTN repeat-like/Quinoprotein amine dehydrogenase"/>
    <property type="match status" value="1"/>
</dbReference>
<dbReference type="Proteomes" id="UP000279833">
    <property type="component" value="Unassembled WGS sequence"/>
</dbReference>
<dbReference type="InterPro" id="IPR015943">
    <property type="entry name" value="WD40/YVTN_repeat-like_dom_sf"/>
</dbReference>
<feature type="domain" description="DDB1- and CUL4-associated factor 12 beta-propeller" evidence="2">
    <location>
        <begin position="46"/>
        <end position="357"/>
    </location>
</feature>
<dbReference type="SUPFAM" id="SSF50978">
    <property type="entry name" value="WD40 repeat-like"/>
    <property type="match status" value="1"/>
</dbReference>
<keyword evidence="4" id="KW-1185">Reference proteome</keyword>
<dbReference type="Pfam" id="PF23760">
    <property type="entry name" value="Beta-prop_DCAF12"/>
    <property type="match status" value="1"/>
</dbReference>
<name>A0A183JCQ6_9TREM</name>
<accession>A0A183JCQ6</accession>